<sequence>MSNSCRKFSFYVVISSIFGIKLLNMYRNINNRSYNLHITLRIRKGNFVNFIRDFILYHFNYLLIINKILA</sequence>
<evidence type="ECO:0000256" key="1">
    <source>
        <dbReference type="SAM" id="Phobius"/>
    </source>
</evidence>
<proteinExistence type="predicted"/>
<reference evidence="2 3" key="1">
    <citation type="submission" date="2018-06" db="EMBL/GenBank/DDBJ databases">
        <title>Comparative genomics reveals the genomic features of Rhizophagus irregularis, R. cerebriforme, R. diaphanum and Gigaspora rosea, and their symbiotic lifestyle signature.</title>
        <authorList>
            <person name="Morin E."/>
            <person name="San Clemente H."/>
            <person name="Chen E.C.H."/>
            <person name="De La Providencia I."/>
            <person name="Hainaut M."/>
            <person name="Kuo A."/>
            <person name="Kohler A."/>
            <person name="Murat C."/>
            <person name="Tang N."/>
            <person name="Roy S."/>
            <person name="Loubradou J."/>
            <person name="Henrissat B."/>
            <person name="Grigoriev I.V."/>
            <person name="Corradi N."/>
            <person name="Roux C."/>
            <person name="Martin F.M."/>
        </authorList>
    </citation>
    <scope>NUCLEOTIDE SEQUENCE [LARGE SCALE GENOMIC DNA]</scope>
    <source>
        <strain evidence="2 3">DAOM 194757</strain>
    </source>
</reference>
<dbReference type="AlphaFoldDB" id="A0A397VUD9"/>
<keyword evidence="1" id="KW-0812">Transmembrane</keyword>
<accession>A0A397VUD9</accession>
<comment type="caution">
    <text evidence="2">The sequence shown here is derived from an EMBL/GenBank/DDBJ whole genome shotgun (WGS) entry which is preliminary data.</text>
</comment>
<organism evidence="2 3">
    <name type="scientific">Gigaspora rosea</name>
    <dbReference type="NCBI Taxonomy" id="44941"/>
    <lineage>
        <taxon>Eukaryota</taxon>
        <taxon>Fungi</taxon>
        <taxon>Fungi incertae sedis</taxon>
        <taxon>Mucoromycota</taxon>
        <taxon>Glomeromycotina</taxon>
        <taxon>Glomeromycetes</taxon>
        <taxon>Diversisporales</taxon>
        <taxon>Gigasporaceae</taxon>
        <taxon>Gigaspora</taxon>
    </lineage>
</organism>
<keyword evidence="3" id="KW-1185">Reference proteome</keyword>
<feature type="transmembrane region" description="Helical" evidence="1">
    <location>
        <begin position="6"/>
        <end position="26"/>
    </location>
</feature>
<keyword evidence="1" id="KW-1133">Transmembrane helix</keyword>
<dbReference type="EMBL" id="QKWP01000177">
    <property type="protein sequence ID" value="RIB25372.1"/>
    <property type="molecule type" value="Genomic_DNA"/>
</dbReference>
<feature type="transmembrane region" description="Helical" evidence="1">
    <location>
        <begin position="47"/>
        <end position="69"/>
    </location>
</feature>
<keyword evidence="1" id="KW-0472">Membrane</keyword>
<gene>
    <name evidence="2" type="ORF">C2G38_2067601</name>
</gene>
<evidence type="ECO:0000313" key="2">
    <source>
        <dbReference type="EMBL" id="RIB25372.1"/>
    </source>
</evidence>
<protein>
    <submittedName>
        <fullName evidence="2">Uncharacterized protein</fullName>
    </submittedName>
</protein>
<evidence type="ECO:0000313" key="3">
    <source>
        <dbReference type="Proteomes" id="UP000266673"/>
    </source>
</evidence>
<dbReference type="Proteomes" id="UP000266673">
    <property type="component" value="Unassembled WGS sequence"/>
</dbReference>
<name>A0A397VUD9_9GLOM</name>